<dbReference type="Proteomes" id="UP000298468">
    <property type="component" value="Unassembled WGS sequence"/>
</dbReference>
<protein>
    <submittedName>
        <fullName evidence="1">Helix-turn-helix domain-containing protein</fullName>
    </submittedName>
</protein>
<sequence>MSISARNWAWDVRWKDKGEGSSPMKEKITLLCLAEHENPEYGCAFPSHVTIADRTGQSVRTVQTHIKTLVERKVVTIEKRRSVHGKWLRNVYLLDVPDSYRAKDPEWMRWNE</sequence>
<dbReference type="EMBL" id="SOHM01000039">
    <property type="protein sequence ID" value="TFD85007.1"/>
    <property type="molecule type" value="Genomic_DNA"/>
</dbReference>
<evidence type="ECO:0000313" key="2">
    <source>
        <dbReference type="Proteomes" id="UP000298468"/>
    </source>
</evidence>
<organism evidence="1 2">
    <name type="scientific">Cryobacterium lactosi</name>
    <dbReference type="NCBI Taxonomy" id="1259202"/>
    <lineage>
        <taxon>Bacteria</taxon>
        <taxon>Bacillati</taxon>
        <taxon>Actinomycetota</taxon>
        <taxon>Actinomycetes</taxon>
        <taxon>Micrococcales</taxon>
        <taxon>Microbacteriaceae</taxon>
        <taxon>Cryobacterium</taxon>
    </lineage>
</organism>
<dbReference type="InterPro" id="IPR036388">
    <property type="entry name" value="WH-like_DNA-bd_sf"/>
</dbReference>
<comment type="caution">
    <text evidence="1">The sequence shown here is derived from an EMBL/GenBank/DDBJ whole genome shotgun (WGS) entry which is preliminary data.</text>
</comment>
<name>A0A4R9BK63_9MICO</name>
<dbReference type="RefSeq" id="WP_134642320.1">
    <property type="nucleotide sequence ID" value="NZ_SOHM01000039.1"/>
</dbReference>
<reference evidence="1 2" key="1">
    <citation type="submission" date="2019-03" db="EMBL/GenBank/DDBJ databases">
        <title>Genomics of glacier-inhabiting Cryobacterium strains.</title>
        <authorList>
            <person name="Liu Q."/>
            <person name="Xin Y.-H."/>
        </authorList>
    </citation>
    <scope>NUCLEOTIDE SEQUENCE [LARGE SCALE GENOMIC DNA]</scope>
    <source>
        <strain evidence="1 2">Sr59</strain>
    </source>
</reference>
<proteinExistence type="predicted"/>
<evidence type="ECO:0000313" key="1">
    <source>
        <dbReference type="EMBL" id="TFD85007.1"/>
    </source>
</evidence>
<dbReference type="OrthoDB" id="5124836at2"/>
<keyword evidence="2" id="KW-1185">Reference proteome</keyword>
<dbReference type="Gene3D" id="1.10.10.10">
    <property type="entry name" value="Winged helix-like DNA-binding domain superfamily/Winged helix DNA-binding domain"/>
    <property type="match status" value="1"/>
</dbReference>
<dbReference type="AlphaFoldDB" id="A0A4R9BK63"/>
<dbReference type="Pfam" id="PF13730">
    <property type="entry name" value="HTH_36"/>
    <property type="match status" value="1"/>
</dbReference>
<accession>A0A4R9BK63</accession>
<gene>
    <name evidence="1" type="ORF">E3T61_18480</name>
</gene>